<sequence length="166" mass="18027">MFFKKSEESTQDMGEMSQDQEKESAVVDSPVTSASQQESGDIIAFVGEEVTFKGTIRYQGTVRVDGRLEGEIYTDGNLIIGQKAVIAAKIHAGTIMCQGQLTGDVEARHRVKLLSPAVFEGTITSPLLSMDEGVVFNGTCNMPQKIERKGKEAKLVISVEEAVKVK</sequence>
<dbReference type="PANTHER" id="PTHR35024:SF4">
    <property type="entry name" value="POLYMER-FORMING CYTOSKELETAL PROTEIN"/>
    <property type="match status" value="1"/>
</dbReference>
<protein>
    <submittedName>
        <fullName evidence="3">Polymer-forming cytoskeletal protein</fullName>
    </submittedName>
</protein>
<proteinExistence type="inferred from homology"/>
<evidence type="ECO:0000256" key="2">
    <source>
        <dbReference type="SAM" id="MobiDB-lite"/>
    </source>
</evidence>
<evidence type="ECO:0000313" key="3">
    <source>
        <dbReference type="EMBL" id="WNM61151.1"/>
    </source>
</evidence>
<dbReference type="RefSeq" id="WP_312742888.1">
    <property type="nucleotide sequence ID" value="NZ_CP116968.1"/>
</dbReference>
<feature type="region of interest" description="Disordered" evidence="2">
    <location>
        <begin position="1"/>
        <end position="35"/>
    </location>
</feature>
<evidence type="ECO:0000256" key="1">
    <source>
        <dbReference type="ARBA" id="ARBA00044755"/>
    </source>
</evidence>
<dbReference type="Pfam" id="PF04519">
    <property type="entry name" value="Bactofilin"/>
    <property type="match status" value="1"/>
</dbReference>
<organism evidence="3 4">
    <name type="scientific">Candidatus Nitrospira neomarina</name>
    <dbReference type="NCBI Taxonomy" id="3020899"/>
    <lineage>
        <taxon>Bacteria</taxon>
        <taxon>Pseudomonadati</taxon>
        <taxon>Nitrospirota</taxon>
        <taxon>Nitrospiria</taxon>
        <taxon>Nitrospirales</taxon>
        <taxon>Nitrospiraceae</taxon>
        <taxon>Nitrospira</taxon>
    </lineage>
</organism>
<dbReference type="EMBL" id="CP116968">
    <property type="protein sequence ID" value="WNM61151.1"/>
    <property type="molecule type" value="Genomic_DNA"/>
</dbReference>
<dbReference type="KEGG" id="nneo:PQG83_15500"/>
<dbReference type="InterPro" id="IPR007607">
    <property type="entry name" value="BacA/B"/>
</dbReference>
<dbReference type="Proteomes" id="UP001302494">
    <property type="component" value="Chromosome"/>
</dbReference>
<keyword evidence="4" id="KW-1185">Reference proteome</keyword>
<comment type="similarity">
    <text evidence="1">Belongs to the bactofilin family.</text>
</comment>
<name>A0AA96GP82_9BACT</name>
<dbReference type="AlphaFoldDB" id="A0AA96GP82"/>
<gene>
    <name evidence="3" type="ORF">PQG83_15500</name>
</gene>
<accession>A0AA96GP82</accession>
<reference evidence="3 4" key="1">
    <citation type="submission" date="2023-01" db="EMBL/GenBank/DDBJ databases">
        <title>Cultivation and genomic characterization of new, ubiquitous marine nitrite-oxidizing bacteria from the Nitrospirales.</title>
        <authorList>
            <person name="Mueller A.J."/>
            <person name="Daebeler A."/>
            <person name="Herbold C.W."/>
            <person name="Kirkegaard R.H."/>
            <person name="Daims H."/>
        </authorList>
    </citation>
    <scope>NUCLEOTIDE SEQUENCE [LARGE SCALE GENOMIC DNA]</scope>
    <source>
        <strain evidence="3 4">DK</strain>
    </source>
</reference>
<dbReference type="PANTHER" id="PTHR35024">
    <property type="entry name" value="HYPOTHETICAL CYTOSOLIC PROTEIN"/>
    <property type="match status" value="1"/>
</dbReference>
<evidence type="ECO:0000313" key="4">
    <source>
        <dbReference type="Proteomes" id="UP001302494"/>
    </source>
</evidence>